<dbReference type="GO" id="GO:0003677">
    <property type="term" value="F:DNA binding"/>
    <property type="evidence" value="ECO:0007669"/>
    <property type="project" value="UniProtKB-KW"/>
</dbReference>
<evidence type="ECO:0000313" key="3">
    <source>
        <dbReference type="Proteomes" id="UP000311919"/>
    </source>
</evidence>
<keyword evidence="2" id="KW-0371">Homeobox</keyword>
<protein>
    <submittedName>
        <fullName evidence="2">Homeobox protein</fullName>
    </submittedName>
</protein>
<evidence type="ECO:0000256" key="1">
    <source>
        <dbReference type="SAM" id="MobiDB-lite"/>
    </source>
</evidence>
<name>A0A4Z2DU05_SCHJA</name>
<dbReference type="STRING" id="6182.A0A4Z2DU05"/>
<dbReference type="Proteomes" id="UP000311919">
    <property type="component" value="Unassembled WGS sequence"/>
</dbReference>
<keyword evidence="3" id="KW-1185">Reference proteome</keyword>
<dbReference type="OrthoDB" id="6159439at2759"/>
<proteinExistence type="predicted"/>
<sequence>MLTASCLRDIACSASNIDCNLTTTATASTTDKLNSSTSFLITDILTSNNGIDETDYSTSRNQFSIRTNSVQEQNQQQHINENNNYQHYDKKISVRSFINSKEGEDIIISNSNENHVHLWQFLFDFLLSNSSMYTEQSDSLISPQMSRNEFLNILKEKIQINDMHTISNILLQLNKEITRHPQQQQFDNISLKLNVNLDDIHSLKHVYRELWRLIQENSTKNNNSIIDTNETENSAKTIYNELLHNSNTFKLFWTKSNEQYAHQTLKHLKQTENSTFFNESNNHDNKDDIYIKSKSKKGRESEVQKNSHYEEEILENMKTTQIDKLKAYQLWFNSMQCVNTQQQKLYNLYKTNYLLKGYCKSEVENLKTNENYLLKFTNITSNDNDNNNTSNSNVSSNNNNSRNIENDVDTEQSNVSSNLSITPNSALDALIHMTTSTMKQLKHDGDFSDELHETSAIQFYNKVSQTRKRRKTRTTFSNCQLNELENNFNRQRY</sequence>
<dbReference type="EMBL" id="SKCS01000040">
    <property type="protein sequence ID" value="TNN19660.1"/>
    <property type="molecule type" value="Genomic_DNA"/>
</dbReference>
<feature type="compositionally biased region" description="Polar residues" evidence="1">
    <location>
        <begin position="411"/>
        <end position="420"/>
    </location>
</feature>
<keyword evidence="2" id="KW-0238">DNA-binding</keyword>
<reference evidence="2 3" key="1">
    <citation type="submission" date="2019-03" db="EMBL/GenBank/DDBJ databases">
        <title>An improved genome assembly of the fluke Schistosoma japonicum.</title>
        <authorList>
            <person name="Hu W."/>
            <person name="Luo F."/>
            <person name="Yin M."/>
            <person name="Mo X."/>
            <person name="Sun C."/>
            <person name="Wu Q."/>
            <person name="Zhu B."/>
            <person name="Xiang M."/>
            <person name="Wang J."/>
            <person name="Wang Y."/>
            <person name="Zhang T."/>
            <person name="Xu B."/>
            <person name="Zheng H."/>
            <person name="Feng Z."/>
        </authorList>
    </citation>
    <scope>NUCLEOTIDE SEQUENCE [LARGE SCALE GENOMIC DNA]</scope>
    <source>
        <strain evidence="2">HuSjv2</strain>
        <tissue evidence="2">Worms</tissue>
    </source>
</reference>
<evidence type="ECO:0000313" key="2">
    <source>
        <dbReference type="EMBL" id="TNN19660.1"/>
    </source>
</evidence>
<dbReference type="AlphaFoldDB" id="A0A4Z2DU05"/>
<accession>A0A4Z2DU05</accession>
<comment type="caution">
    <text evidence="2">The sequence shown here is derived from an EMBL/GenBank/DDBJ whole genome shotgun (WGS) entry which is preliminary data.</text>
</comment>
<feature type="compositionally biased region" description="Low complexity" evidence="1">
    <location>
        <begin position="378"/>
        <end position="403"/>
    </location>
</feature>
<feature type="region of interest" description="Disordered" evidence="1">
    <location>
        <begin position="378"/>
        <end position="420"/>
    </location>
</feature>
<gene>
    <name evidence="2" type="ORF">EWB00_006571</name>
</gene>
<organism evidence="2 3">
    <name type="scientific">Schistosoma japonicum</name>
    <name type="common">Blood fluke</name>
    <dbReference type="NCBI Taxonomy" id="6182"/>
    <lineage>
        <taxon>Eukaryota</taxon>
        <taxon>Metazoa</taxon>
        <taxon>Spiralia</taxon>
        <taxon>Lophotrochozoa</taxon>
        <taxon>Platyhelminthes</taxon>
        <taxon>Trematoda</taxon>
        <taxon>Digenea</taxon>
        <taxon>Strigeidida</taxon>
        <taxon>Schistosomatoidea</taxon>
        <taxon>Schistosomatidae</taxon>
        <taxon>Schistosoma</taxon>
    </lineage>
</organism>